<accession>A0A3R8NTT5</accession>
<dbReference type="GO" id="GO:0008961">
    <property type="term" value="F:phosphatidylglycerol-prolipoprotein diacylglyceryl transferase activity"/>
    <property type="evidence" value="ECO:0007669"/>
    <property type="project" value="UniProtKB-UniRule"/>
</dbReference>
<evidence type="ECO:0000256" key="5">
    <source>
        <dbReference type="ARBA" id="ARBA00022989"/>
    </source>
</evidence>
<keyword evidence="8" id="KW-0449">Lipoprotein</keyword>
<keyword evidence="5 7" id="KW-1133">Transmembrane helix</keyword>
<dbReference type="RefSeq" id="WP_125095111.1">
    <property type="nucleotide sequence ID" value="NZ_RRUE01000001.1"/>
</dbReference>
<keyword evidence="3 7" id="KW-0808">Transferase</keyword>
<dbReference type="HAMAP" id="MF_01147">
    <property type="entry name" value="Lgt"/>
    <property type="match status" value="1"/>
</dbReference>
<sequence>MLTHPQFDPVALQIGPLAIRWYGLMYLVAFTQFLLLGRMRIAQRQPGQPLYGLTGKDIEDLMFYGVLGAVIGGRLGHVLFYGLPYYLSNPLHIFYVWEGGMAFHGGLVGVLLSCALFARRHGLKWLDLMDFVAPLVPLGLAAGRLGNFINGELWGRVTDVPWGMVFPQSGSMLPRHPSQLYELAAEGLLMFVVLWLYSRRPRPTGAVSGLFLLGYGLCRFLVEYVREPDDGFWGPFTAGQALTLPMLVFGAWLMWRAGRGAGAQERTAP</sequence>
<dbReference type="GO" id="GO:0005886">
    <property type="term" value="C:plasma membrane"/>
    <property type="evidence" value="ECO:0007669"/>
    <property type="project" value="UniProtKB-SubCell"/>
</dbReference>
<dbReference type="UniPathway" id="UPA00664"/>
<keyword evidence="2 7" id="KW-1003">Cell membrane</keyword>
<gene>
    <name evidence="7" type="primary">lgt</name>
    <name evidence="8" type="ORF">EHV23_05895</name>
</gene>
<dbReference type="EC" id="2.5.1.145" evidence="7"/>
<comment type="pathway">
    <text evidence="7">Protein modification; lipoprotein biosynthesis (diacylglyceryl transfer).</text>
</comment>
<evidence type="ECO:0000256" key="7">
    <source>
        <dbReference type="HAMAP-Rule" id="MF_01147"/>
    </source>
</evidence>
<reference evidence="8 9" key="1">
    <citation type="submission" date="2018-11" db="EMBL/GenBank/DDBJ databases">
        <title>Genome sequencing of Lautropia sp. KCOM 2505 (= ChDC F240).</title>
        <authorList>
            <person name="Kook J.-K."/>
            <person name="Park S.-N."/>
            <person name="Lim Y.K."/>
        </authorList>
    </citation>
    <scope>NUCLEOTIDE SEQUENCE [LARGE SCALE GENOMIC DNA]</scope>
    <source>
        <strain evidence="8 9">KCOM 2505</strain>
    </source>
</reference>
<dbReference type="Pfam" id="PF01790">
    <property type="entry name" value="LGT"/>
    <property type="match status" value="1"/>
</dbReference>
<organism evidence="8 9">
    <name type="scientific">Lautropia dentalis</name>
    <dbReference type="NCBI Taxonomy" id="2490857"/>
    <lineage>
        <taxon>Bacteria</taxon>
        <taxon>Pseudomonadati</taxon>
        <taxon>Pseudomonadota</taxon>
        <taxon>Betaproteobacteria</taxon>
        <taxon>Burkholderiales</taxon>
        <taxon>Burkholderiaceae</taxon>
        <taxon>Lautropia</taxon>
    </lineage>
</organism>
<dbReference type="AlphaFoldDB" id="A0A3R8NTT5"/>
<feature type="binding site" evidence="7">
    <location>
        <position position="144"/>
    </location>
    <ligand>
        <name>a 1,2-diacyl-sn-glycero-3-phospho-(1'-sn-glycerol)</name>
        <dbReference type="ChEBI" id="CHEBI:64716"/>
    </ligand>
</feature>
<dbReference type="PROSITE" id="PS01311">
    <property type="entry name" value="LGT"/>
    <property type="match status" value="1"/>
</dbReference>
<dbReference type="PANTHER" id="PTHR30589:SF0">
    <property type="entry name" value="PHOSPHATIDYLGLYCEROL--PROLIPOPROTEIN DIACYLGLYCERYL TRANSFERASE"/>
    <property type="match status" value="1"/>
</dbReference>
<evidence type="ECO:0000256" key="6">
    <source>
        <dbReference type="ARBA" id="ARBA00023136"/>
    </source>
</evidence>
<proteinExistence type="inferred from homology"/>
<protein>
    <recommendedName>
        <fullName evidence="7">Phosphatidylglycerol--prolipoprotein diacylglyceryl transferase</fullName>
        <ecNumber evidence="7">2.5.1.145</ecNumber>
    </recommendedName>
</protein>
<dbReference type="NCBIfam" id="TIGR00544">
    <property type="entry name" value="lgt"/>
    <property type="match status" value="1"/>
</dbReference>
<comment type="caution">
    <text evidence="8">The sequence shown here is derived from an EMBL/GenBank/DDBJ whole genome shotgun (WGS) entry which is preliminary data.</text>
</comment>
<comment type="similarity">
    <text evidence="1 7">Belongs to the Lgt family.</text>
</comment>
<evidence type="ECO:0000256" key="4">
    <source>
        <dbReference type="ARBA" id="ARBA00022692"/>
    </source>
</evidence>
<comment type="function">
    <text evidence="7">Catalyzes the transfer of the diacylglyceryl group from phosphatidylglycerol to the sulfhydryl group of the N-terminal cysteine of a prolipoprotein, the first step in the formation of mature lipoproteins.</text>
</comment>
<dbReference type="EMBL" id="RRUE01000001">
    <property type="protein sequence ID" value="RRN45682.1"/>
    <property type="molecule type" value="Genomic_DNA"/>
</dbReference>
<evidence type="ECO:0000256" key="1">
    <source>
        <dbReference type="ARBA" id="ARBA00007150"/>
    </source>
</evidence>
<keyword evidence="9" id="KW-1185">Reference proteome</keyword>
<dbReference type="GO" id="GO:0042158">
    <property type="term" value="P:lipoprotein biosynthetic process"/>
    <property type="evidence" value="ECO:0007669"/>
    <property type="project" value="UniProtKB-UniRule"/>
</dbReference>
<dbReference type="OrthoDB" id="871140at2"/>
<dbReference type="PANTHER" id="PTHR30589">
    <property type="entry name" value="PROLIPOPROTEIN DIACYLGLYCERYL TRANSFERASE"/>
    <property type="match status" value="1"/>
</dbReference>
<feature type="transmembrane region" description="Helical" evidence="7">
    <location>
        <begin position="204"/>
        <end position="222"/>
    </location>
</feature>
<keyword evidence="4 7" id="KW-0812">Transmembrane</keyword>
<evidence type="ECO:0000313" key="8">
    <source>
        <dbReference type="EMBL" id="RRN45682.1"/>
    </source>
</evidence>
<feature type="transmembrane region" description="Helical" evidence="7">
    <location>
        <begin position="234"/>
        <end position="255"/>
    </location>
</feature>
<feature type="transmembrane region" description="Helical" evidence="7">
    <location>
        <begin position="61"/>
        <end position="83"/>
    </location>
</feature>
<evidence type="ECO:0000256" key="2">
    <source>
        <dbReference type="ARBA" id="ARBA00022475"/>
    </source>
</evidence>
<feature type="transmembrane region" description="Helical" evidence="7">
    <location>
        <begin position="20"/>
        <end position="41"/>
    </location>
</feature>
<name>A0A3R8NTT5_9BURK</name>
<comment type="subcellular location">
    <subcellularLocation>
        <location evidence="7">Cell membrane</location>
        <topology evidence="7">Multi-pass membrane protein</topology>
    </subcellularLocation>
</comment>
<dbReference type="Proteomes" id="UP000270261">
    <property type="component" value="Unassembled WGS sequence"/>
</dbReference>
<feature type="transmembrane region" description="Helical" evidence="7">
    <location>
        <begin position="95"/>
        <end position="118"/>
    </location>
</feature>
<dbReference type="InterPro" id="IPR001640">
    <property type="entry name" value="Lgt"/>
</dbReference>
<comment type="catalytic activity">
    <reaction evidence="7">
        <text>L-cysteinyl-[prolipoprotein] + a 1,2-diacyl-sn-glycero-3-phospho-(1'-sn-glycerol) = an S-1,2-diacyl-sn-glyceryl-L-cysteinyl-[prolipoprotein] + sn-glycerol 1-phosphate + H(+)</text>
        <dbReference type="Rhea" id="RHEA:56712"/>
        <dbReference type="Rhea" id="RHEA-COMP:14679"/>
        <dbReference type="Rhea" id="RHEA-COMP:14680"/>
        <dbReference type="ChEBI" id="CHEBI:15378"/>
        <dbReference type="ChEBI" id="CHEBI:29950"/>
        <dbReference type="ChEBI" id="CHEBI:57685"/>
        <dbReference type="ChEBI" id="CHEBI:64716"/>
        <dbReference type="ChEBI" id="CHEBI:140658"/>
        <dbReference type="EC" id="2.5.1.145"/>
    </reaction>
</comment>
<evidence type="ECO:0000256" key="3">
    <source>
        <dbReference type="ARBA" id="ARBA00022679"/>
    </source>
</evidence>
<keyword evidence="6 7" id="KW-0472">Membrane</keyword>
<evidence type="ECO:0000313" key="9">
    <source>
        <dbReference type="Proteomes" id="UP000270261"/>
    </source>
</evidence>